<dbReference type="Gene3D" id="1.10.10.10">
    <property type="entry name" value="Winged helix-like DNA-binding domain superfamily/Winged helix DNA-binding domain"/>
    <property type="match status" value="1"/>
</dbReference>
<evidence type="ECO:0000256" key="1">
    <source>
        <dbReference type="ARBA" id="ARBA00009437"/>
    </source>
</evidence>
<dbReference type="RefSeq" id="WP_308952701.1">
    <property type="nucleotide sequence ID" value="NZ_JARXHW010000164.1"/>
</dbReference>
<keyword evidence="3" id="KW-0238">DNA-binding</keyword>
<name>A0ABU1B045_9BACT</name>
<gene>
    <name evidence="6" type="ORF">QEH52_19850</name>
</gene>
<proteinExistence type="inferred from homology"/>
<evidence type="ECO:0000256" key="4">
    <source>
        <dbReference type="ARBA" id="ARBA00023163"/>
    </source>
</evidence>
<dbReference type="EMBL" id="JARXHW010000164">
    <property type="protein sequence ID" value="MDQ8209783.1"/>
    <property type="molecule type" value="Genomic_DNA"/>
</dbReference>
<dbReference type="Pfam" id="PF00126">
    <property type="entry name" value="HTH_1"/>
    <property type="match status" value="1"/>
</dbReference>
<dbReference type="InterPro" id="IPR000847">
    <property type="entry name" value="LysR_HTH_N"/>
</dbReference>
<comment type="caution">
    <text evidence="6">The sequence shown here is derived from an EMBL/GenBank/DDBJ whole genome shotgun (WGS) entry which is preliminary data.</text>
</comment>
<dbReference type="PANTHER" id="PTHR30346">
    <property type="entry name" value="TRANSCRIPTIONAL DUAL REGULATOR HCAR-RELATED"/>
    <property type="match status" value="1"/>
</dbReference>
<dbReference type="InterPro" id="IPR036388">
    <property type="entry name" value="WH-like_DNA-bd_sf"/>
</dbReference>
<feature type="domain" description="HTH lysR-type" evidence="5">
    <location>
        <begin position="1"/>
        <end position="57"/>
    </location>
</feature>
<sequence>MIPQLRSFLAVLEEGSLHRAADRLNISQSALSRQMQALEHEVGGALLNRSSTGVQATPGGR</sequence>
<evidence type="ECO:0000256" key="2">
    <source>
        <dbReference type="ARBA" id="ARBA00023015"/>
    </source>
</evidence>
<keyword evidence="2" id="KW-0805">Transcription regulation</keyword>
<accession>A0ABU1B045</accession>
<dbReference type="PRINTS" id="PR00039">
    <property type="entry name" value="HTHLYSR"/>
</dbReference>
<dbReference type="PROSITE" id="PS50931">
    <property type="entry name" value="HTH_LYSR"/>
    <property type="match status" value="1"/>
</dbReference>
<comment type="similarity">
    <text evidence="1">Belongs to the LysR transcriptional regulatory family.</text>
</comment>
<keyword evidence="4" id="KW-0804">Transcription</keyword>
<dbReference type="SUPFAM" id="SSF46785">
    <property type="entry name" value="Winged helix' DNA-binding domain"/>
    <property type="match status" value="1"/>
</dbReference>
<organism evidence="6 7">
    <name type="scientific">Thalassobacterium maritimum</name>
    <dbReference type="NCBI Taxonomy" id="3041265"/>
    <lineage>
        <taxon>Bacteria</taxon>
        <taxon>Pseudomonadati</taxon>
        <taxon>Verrucomicrobiota</taxon>
        <taxon>Opitutia</taxon>
        <taxon>Puniceicoccales</taxon>
        <taxon>Coraliomargaritaceae</taxon>
        <taxon>Thalassobacterium</taxon>
    </lineage>
</organism>
<keyword evidence="7" id="KW-1185">Reference proteome</keyword>
<dbReference type="InterPro" id="IPR036390">
    <property type="entry name" value="WH_DNA-bd_sf"/>
</dbReference>
<evidence type="ECO:0000313" key="6">
    <source>
        <dbReference type="EMBL" id="MDQ8209783.1"/>
    </source>
</evidence>
<dbReference type="Proteomes" id="UP001225316">
    <property type="component" value="Unassembled WGS sequence"/>
</dbReference>
<evidence type="ECO:0000256" key="3">
    <source>
        <dbReference type="ARBA" id="ARBA00023125"/>
    </source>
</evidence>
<dbReference type="PANTHER" id="PTHR30346:SF17">
    <property type="entry name" value="LYSR FAMILY TRANSCRIPTIONAL REGULATOR"/>
    <property type="match status" value="1"/>
</dbReference>
<reference evidence="6 7" key="1">
    <citation type="submission" date="2023-04" db="EMBL/GenBank/DDBJ databases">
        <title>A novel bacteria isolated from coastal sediment.</title>
        <authorList>
            <person name="Liu X.-J."/>
            <person name="Du Z.-J."/>
        </authorList>
    </citation>
    <scope>NUCLEOTIDE SEQUENCE [LARGE SCALE GENOMIC DNA]</scope>
    <source>
        <strain evidence="6 7">SDUM461003</strain>
    </source>
</reference>
<evidence type="ECO:0000259" key="5">
    <source>
        <dbReference type="PROSITE" id="PS50931"/>
    </source>
</evidence>
<feature type="non-terminal residue" evidence="6">
    <location>
        <position position="61"/>
    </location>
</feature>
<evidence type="ECO:0000313" key="7">
    <source>
        <dbReference type="Proteomes" id="UP001225316"/>
    </source>
</evidence>
<protein>
    <submittedName>
        <fullName evidence="6">LysR family transcriptional regulator</fullName>
    </submittedName>
</protein>